<dbReference type="InterPro" id="IPR011992">
    <property type="entry name" value="EF-hand-dom_pair"/>
</dbReference>
<evidence type="ECO:0000313" key="9">
    <source>
        <dbReference type="EMBL" id="RTG88510.1"/>
    </source>
</evidence>
<evidence type="ECO:0000256" key="2">
    <source>
        <dbReference type="ARBA" id="ARBA00022490"/>
    </source>
</evidence>
<evidence type="ECO:0000256" key="1">
    <source>
        <dbReference type="ARBA" id="ARBA00004430"/>
    </source>
</evidence>
<dbReference type="FunFam" id="2.30.29.170:FF:000003">
    <property type="entry name" value="EF-hand domain (C-terminal) containing 1"/>
    <property type="match status" value="1"/>
</dbReference>
<keyword evidence="4" id="KW-0206">Cytoskeleton</keyword>
<dbReference type="PANTHER" id="PTHR12086:SF11">
    <property type="entry name" value="EF-HAND DOMAIN-CONTAINING FAMILY MEMBER C2"/>
    <property type="match status" value="1"/>
</dbReference>
<reference evidence="9 10" key="1">
    <citation type="journal article" date="2019" name="PLoS Pathog.">
        <title>Genome sequence of the bovine parasite Schistosoma bovis Tanzania.</title>
        <authorList>
            <person name="Oey H."/>
            <person name="Zakrzewski M."/>
            <person name="Gobert G."/>
            <person name="Gravermann K."/>
            <person name="Stoye J."/>
            <person name="Jones M."/>
            <person name="Mcmanus D."/>
            <person name="Krause L."/>
        </authorList>
    </citation>
    <scope>NUCLEOTIDE SEQUENCE [LARGE SCALE GENOMIC DNA]</scope>
    <source>
        <strain evidence="9 10">TAN1997</strain>
    </source>
</reference>
<feature type="domain" description="DM10" evidence="8">
    <location>
        <begin position="565"/>
        <end position="672"/>
    </location>
</feature>
<dbReference type="Pfam" id="PF06565">
    <property type="entry name" value="DM10_dom"/>
    <property type="match status" value="3"/>
</dbReference>
<dbReference type="Proteomes" id="UP000290809">
    <property type="component" value="Unassembled WGS sequence"/>
</dbReference>
<dbReference type="InterPro" id="IPR040193">
    <property type="entry name" value="EFHC1/EFHC2/EFHB"/>
</dbReference>
<evidence type="ECO:0000256" key="3">
    <source>
        <dbReference type="ARBA" id="ARBA00022737"/>
    </source>
</evidence>
<dbReference type="PROSITE" id="PS51336">
    <property type="entry name" value="DM10"/>
    <property type="match status" value="3"/>
</dbReference>
<keyword evidence="10" id="KW-1185">Reference proteome</keyword>
<keyword evidence="5" id="KW-0966">Cell projection</keyword>
<gene>
    <name evidence="9" type="ORF">DC041_0005116</name>
</gene>
<comment type="caution">
    <text evidence="9">The sequence shown here is derived from an EMBL/GenBank/DDBJ whole genome shotgun (WGS) entry which is preliminary data.</text>
</comment>
<dbReference type="SMART" id="SM00676">
    <property type="entry name" value="DM10"/>
    <property type="match status" value="3"/>
</dbReference>
<feature type="domain" description="DM10" evidence="8">
    <location>
        <begin position="212"/>
        <end position="319"/>
    </location>
</feature>
<name>A0A430QLD8_SCHBO</name>
<proteinExistence type="predicted"/>
<dbReference type="SUPFAM" id="SSF47473">
    <property type="entry name" value="EF-hand"/>
    <property type="match status" value="1"/>
</dbReference>
<dbReference type="GO" id="GO:0005930">
    <property type="term" value="C:axoneme"/>
    <property type="evidence" value="ECO:0007669"/>
    <property type="project" value="UniProtKB-SubCell"/>
</dbReference>
<dbReference type="Gene3D" id="2.30.29.170">
    <property type="match status" value="3"/>
</dbReference>
<dbReference type="EMBL" id="QMKO01001573">
    <property type="protein sequence ID" value="RTG88510.1"/>
    <property type="molecule type" value="Genomic_DNA"/>
</dbReference>
<sequence>MVKWEHMKAMDYLREPSTKATGKRGVAESRAVVFRGGGGVGPGQGPVMDLKSEMSSVTEGIGMELEKRFKEIDNQFQRFNDVDSRLNDIGKEKFHKSHYLKLEGDEAYMHGDDKPGIGGEKLPGQRIDAPTSIYPSGMGSQFPAWLAFDKQIGKEKFHKSHYLKLEGDEAYMHGDDKPGIGGEKLPGQRIDAPTSIYPSGMGSQFPAWLAFDKQALSFDAYFQESVNERREEQYRIRKCKILFYPEDDTIQVVEPRIANTGMAQGTIIKRHRISKPVPNEHLYYTVHDFNVGTEFVAYGKTFRIVSCDQFTSNFLRKLGIKLGKPESIPDDPYSIHRKAFTESMQPLRPYERMDKLRQFLDHDRHVLRFFCFWDDTESLYGDPREMILNYFLADDTIEIREIIPANSGRDAVPCFLRRQKLPRTIASIPLPGVVTDRTLLNVFGHPQRGGHYILDSLKLGAPKDNFYKDHDFTIGANINVYGRKFLICDCDEFTKEYYRIKYGIQDFTPVKPKLQDHITTVKREIPPYNGWGTDEDSLANCYSLVPKAPNHNFKKFMELDRQGLESHVLRFAGRLLSDRPTDRDRQFVISCYLSDDTISIFEPQQKNSGFQGGLFLERSKIKKPDSKLFDNKPMEYYKPTDLYVGAKLDFNTFLFELTEADDYTLDYMEKHKTQFKQADYQLILNKLITILNNEQCDEIIKYAVNQDPDDTGTFGFDQMINLINQLTGKENAKAFEDFSSLMIACRQQDADKTGEMDRHAIRRICLAHHLPLPDDMLNSLMN</sequence>
<comment type="function">
    <text evidence="6">Microtubule inner protein (MIP) part of the dynein-decorated doublet microtubules (DMTs) in cilia axoneme, which is required for motile cilia beating.</text>
</comment>
<keyword evidence="3" id="KW-0677">Repeat</keyword>
<evidence type="ECO:0000256" key="7">
    <source>
        <dbReference type="ARBA" id="ARBA00039880"/>
    </source>
</evidence>
<dbReference type="AlphaFoldDB" id="A0A430QLD8"/>
<protein>
    <recommendedName>
        <fullName evidence="7">EF-hand domain-containing family member C2</fullName>
    </recommendedName>
</protein>
<evidence type="ECO:0000313" key="10">
    <source>
        <dbReference type="Proteomes" id="UP000290809"/>
    </source>
</evidence>
<accession>A0A430QLD8</accession>
<dbReference type="PANTHER" id="PTHR12086">
    <property type="entry name" value="EF-HAND DOMAIN C-TERMINAL CONTAINING PROTEIN"/>
    <property type="match status" value="1"/>
</dbReference>
<evidence type="ECO:0000256" key="4">
    <source>
        <dbReference type="ARBA" id="ARBA00023212"/>
    </source>
</evidence>
<organism evidence="9 10">
    <name type="scientific">Schistosoma bovis</name>
    <name type="common">Blood fluke</name>
    <dbReference type="NCBI Taxonomy" id="6184"/>
    <lineage>
        <taxon>Eukaryota</taxon>
        <taxon>Metazoa</taxon>
        <taxon>Spiralia</taxon>
        <taxon>Lophotrochozoa</taxon>
        <taxon>Platyhelminthes</taxon>
        <taxon>Trematoda</taxon>
        <taxon>Digenea</taxon>
        <taxon>Strigeidida</taxon>
        <taxon>Schistosomatoidea</taxon>
        <taxon>Schistosomatidae</taxon>
        <taxon>Schistosoma</taxon>
    </lineage>
</organism>
<evidence type="ECO:0000256" key="6">
    <source>
        <dbReference type="ARBA" id="ARBA00035003"/>
    </source>
</evidence>
<evidence type="ECO:0000259" key="8">
    <source>
        <dbReference type="PROSITE" id="PS51336"/>
    </source>
</evidence>
<evidence type="ECO:0000256" key="5">
    <source>
        <dbReference type="ARBA" id="ARBA00023273"/>
    </source>
</evidence>
<dbReference type="InterPro" id="IPR006602">
    <property type="entry name" value="DM10_dom"/>
</dbReference>
<comment type="subcellular location">
    <subcellularLocation>
        <location evidence="1">Cytoplasm</location>
        <location evidence="1">Cytoskeleton</location>
        <location evidence="1">Cilium axoneme</location>
    </subcellularLocation>
</comment>
<dbReference type="STRING" id="6184.A0A430QLD8"/>
<keyword evidence="2" id="KW-0963">Cytoplasm</keyword>
<dbReference type="FunFam" id="2.30.29.170:FF:000001">
    <property type="entry name" value="EF-hand domain containing 1"/>
    <property type="match status" value="1"/>
</dbReference>
<dbReference type="FunFam" id="2.30.29.170:FF:000002">
    <property type="entry name" value="EF-hand domain (C-terminal) containing 1"/>
    <property type="match status" value="1"/>
</dbReference>
<dbReference type="GO" id="GO:0010975">
    <property type="term" value="P:regulation of neuron projection development"/>
    <property type="evidence" value="ECO:0007669"/>
    <property type="project" value="TreeGrafter"/>
</dbReference>
<dbReference type="GO" id="GO:0005874">
    <property type="term" value="C:microtubule"/>
    <property type="evidence" value="ECO:0007669"/>
    <property type="project" value="TreeGrafter"/>
</dbReference>
<feature type="domain" description="DM10" evidence="8">
    <location>
        <begin position="363"/>
        <end position="502"/>
    </location>
</feature>